<reference evidence="5" key="1">
    <citation type="submission" date="2018-01" db="EMBL/GenBank/DDBJ databases">
        <authorList>
            <person name="Kerou L M."/>
        </authorList>
    </citation>
    <scope>NUCLEOTIDE SEQUENCE [LARGE SCALE GENOMIC DNA]</scope>
    <source>
        <strain evidence="5">SCU2</strain>
    </source>
</reference>
<evidence type="ECO:0000256" key="2">
    <source>
        <dbReference type="PROSITE-ProRule" id="PRU00703"/>
    </source>
</evidence>
<dbReference type="PROSITE" id="PS51371">
    <property type="entry name" value="CBS"/>
    <property type="match status" value="2"/>
</dbReference>
<dbReference type="InterPro" id="IPR000644">
    <property type="entry name" value="CBS_dom"/>
</dbReference>
<feature type="domain" description="CBS" evidence="3">
    <location>
        <begin position="146"/>
        <end position="201"/>
    </location>
</feature>
<sequence length="403" mass="45140">MVIRVLEPELYAQFSALRDRSVGDIMQEPVVASQDSTISQIIGLMDKHDAYTVFIDFNGRIASINMRDILEYRDIDHAKPSMVGKIVPPLARTQRIGYAARIMGEYRLRALPVVEDGRIVGQITSDAILRMVNAYGIDNVSAGDIMTPNPIIVDADSKIASARGIMIRHKIDHLPVVNDGKVAGILTSRHLLIALKPPESSKGKADIISNKTRMMDLKVSGLFDKHIVASEPNESVKSIVSKMIDNRVAYTFVTVGEELQGIITHRDVVGLLQEMVREEIPLYIVGLPEDPFDAELAKSKFATLVRLMRKVVHDLSEARCNIKIKDMGGERRRYEVKVNIVTLSDTMSYTANGYDLAMIFDQISDSFKKRIAHRENRGKGDAKGRSRKGRESIRYKVDFYTLP</sequence>
<evidence type="ECO:0000313" key="5">
    <source>
        <dbReference type="Proteomes" id="UP000236248"/>
    </source>
</evidence>
<dbReference type="SMART" id="SM00116">
    <property type="entry name" value="CBS"/>
    <property type="match status" value="3"/>
</dbReference>
<organism evidence="4 5">
    <name type="scientific">Candidatus Nitrosocaldus cavascurensis</name>
    <dbReference type="NCBI Taxonomy" id="2058097"/>
    <lineage>
        <taxon>Archaea</taxon>
        <taxon>Nitrososphaerota</taxon>
        <taxon>Nitrososphaeria</taxon>
        <taxon>Candidatus Nitrosocaldales</taxon>
        <taxon>Candidatus Nitrosocaldaceae</taxon>
        <taxon>Candidatus Nitrosocaldus</taxon>
    </lineage>
</organism>
<dbReference type="PANTHER" id="PTHR43080">
    <property type="entry name" value="CBS DOMAIN-CONTAINING PROTEIN CBSX3, MITOCHONDRIAL"/>
    <property type="match status" value="1"/>
</dbReference>
<proteinExistence type="predicted"/>
<gene>
    <name evidence="4" type="ORF">NCAV_0721</name>
</gene>
<evidence type="ECO:0000259" key="3">
    <source>
        <dbReference type="PROSITE" id="PS51371"/>
    </source>
</evidence>
<dbReference type="Pfam" id="PF00571">
    <property type="entry name" value="CBS"/>
    <property type="match status" value="4"/>
</dbReference>
<keyword evidence="1 2" id="KW-0129">CBS domain</keyword>
<dbReference type="InterPro" id="IPR051257">
    <property type="entry name" value="Diverse_CBS-Domain"/>
</dbReference>
<feature type="domain" description="CBS" evidence="3">
    <location>
        <begin position="82"/>
        <end position="139"/>
    </location>
</feature>
<evidence type="ECO:0000256" key="1">
    <source>
        <dbReference type="ARBA" id="ARBA00023122"/>
    </source>
</evidence>
<dbReference type="CDD" id="cd02205">
    <property type="entry name" value="CBS_pair_SF"/>
    <property type="match status" value="2"/>
</dbReference>
<dbReference type="AlphaFoldDB" id="A0A2K5AQH1"/>
<dbReference type="PANTHER" id="PTHR43080:SF2">
    <property type="entry name" value="CBS DOMAIN-CONTAINING PROTEIN"/>
    <property type="match status" value="1"/>
</dbReference>
<dbReference type="EMBL" id="LT981265">
    <property type="protein sequence ID" value="SPC33902.1"/>
    <property type="molecule type" value="Genomic_DNA"/>
</dbReference>
<keyword evidence="5" id="KW-1185">Reference proteome</keyword>
<accession>A0A2K5AQH1</accession>
<dbReference type="Gene3D" id="3.10.580.10">
    <property type="entry name" value="CBS-domain"/>
    <property type="match status" value="2"/>
</dbReference>
<dbReference type="SUPFAM" id="SSF54631">
    <property type="entry name" value="CBS-domain pair"/>
    <property type="match status" value="2"/>
</dbReference>
<evidence type="ECO:0000313" key="4">
    <source>
        <dbReference type="EMBL" id="SPC33902.1"/>
    </source>
</evidence>
<dbReference type="RefSeq" id="WP_103287318.1">
    <property type="nucleotide sequence ID" value="NZ_LT981265.1"/>
</dbReference>
<dbReference type="KEGG" id="ncv:NCAV_0721"/>
<dbReference type="Proteomes" id="UP000236248">
    <property type="component" value="Chromosome NCAV"/>
</dbReference>
<dbReference type="GeneID" id="41594785"/>
<protein>
    <submittedName>
        <fullName evidence="4">Putative Inosine 5'-monophosphate dehydrogenase</fullName>
    </submittedName>
</protein>
<name>A0A2K5AQH1_9ARCH</name>
<dbReference type="InterPro" id="IPR046342">
    <property type="entry name" value="CBS_dom_sf"/>
</dbReference>